<dbReference type="EMBL" id="FNEV01000006">
    <property type="protein sequence ID" value="SDJ52985.1"/>
    <property type="molecule type" value="Genomic_DNA"/>
</dbReference>
<dbReference type="InterPro" id="IPR036264">
    <property type="entry name" value="Bact_exopeptidase_dim_dom"/>
</dbReference>
<feature type="binding site" evidence="3">
    <location>
        <position position="78"/>
    </location>
    <ligand>
        <name>Zn(2+)</name>
        <dbReference type="ChEBI" id="CHEBI:29105"/>
        <label>1</label>
    </ligand>
</feature>
<feature type="binding site" evidence="3">
    <location>
        <position position="89"/>
    </location>
    <ligand>
        <name>Zn(2+)</name>
        <dbReference type="ChEBI" id="CHEBI:29105"/>
        <label>2</label>
    </ligand>
</feature>
<dbReference type="PIRSF" id="PIRSF001235">
    <property type="entry name" value="Amidase_carbamoylase"/>
    <property type="match status" value="1"/>
</dbReference>
<dbReference type="Pfam" id="PF07687">
    <property type="entry name" value="M20_dimer"/>
    <property type="match status" value="1"/>
</dbReference>
<feature type="binding site" evidence="4">
    <location>
        <position position="275"/>
    </location>
    <ligand>
        <name>allantoate</name>
        <dbReference type="ChEBI" id="CHEBI:17536"/>
    </ligand>
</feature>
<proteinExistence type="inferred from homology"/>
<dbReference type="STRING" id="86666.SAMN04490247_2255"/>
<dbReference type="InterPro" id="IPR001261">
    <property type="entry name" value="ArgE/DapE_CS"/>
</dbReference>
<keyword evidence="7" id="KW-1185">Reference proteome</keyword>
<dbReference type="AlphaFoldDB" id="A0A1G8UIK7"/>
<dbReference type="GO" id="GO:0046872">
    <property type="term" value="F:metal ion binding"/>
    <property type="evidence" value="ECO:0007669"/>
    <property type="project" value="UniProtKB-KW"/>
</dbReference>
<dbReference type="InterPro" id="IPR011650">
    <property type="entry name" value="Peptidase_M20_dimer"/>
</dbReference>
<keyword evidence="3" id="KW-0479">Metal-binding</keyword>
<evidence type="ECO:0000256" key="1">
    <source>
        <dbReference type="ARBA" id="ARBA00006153"/>
    </source>
</evidence>
<evidence type="ECO:0000256" key="2">
    <source>
        <dbReference type="ARBA" id="ARBA00022801"/>
    </source>
</evidence>
<reference evidence="7" key="1">
    <citation type="submission" date="2016-10" db="EMBL/GenBank/DDBJ databases">
        <authorList>
            <person name="Varghese N."/>
            <person name="Submissions S."/>
        </authorList>
    </citation>
    <scope>NUCLEOTIDE SEQUENCE [LARGE SCALE GENOMIC DNA]</scope>
    <source>
        <strain evidence="7">DSM 4771</strain>
    </source>
</reference>
<feature type="binding site" evidence="4">
    <location>
        <position position="288"/>
    </location>
    <ligand>
        <name>allantoate</name>
        <dbReference type="ChEBI" id="CHEBI:17536"/>
    </ligand>
</feature>
<dbReference type="PANTHER" id="PTHR32494:SF5">
    <property type="entry name" value="ALLANTOATE AMIDOHYDROLASE"/>
    <property type="match status" value="1"/>
</dbReference>
<dbReference type="GO" id="GO:0016813">
    <property type="term" value="F:hydrolase activity, acting on carbon-nitrogen (but not peptide) bonds, in linear amidines"/>
    <property type="evidence" value="ECO:0007669"/>
    <property type="project" value="InterPro"/>
</dbReference>
<feature type="binding site" evidence="4">
    <location>
        <position position="214"/>
    </location>
    <ligand>
        <name>allantoate</name>
        <dbReference type="ChEBI" id="CHEBI:17536"/>
    </ligand>
</feature>
<evidence type="ECO:0000259" key="5">
    <source>
        <dbReference type="Pfam" id="PF07687"/>
    </source>
</evidence>
<evidence type="ECO:0000256" key="4">
    <source>
        <dbReference type="PIRSR" id="PIRSR001235-2"/>
    </source>
</evidence>
<feature type="binding site" evidence="3">
    <location>
        <position position="124"/>
    </location>
    <ligand>
        <name>Zn(2+)</name>
        <dbReference type="ChEBI" id="CHEBI:29105"/>
        <label>2</label>
    </ligand>
</feature>
<dbReference type="PROSITE" id="PS00758">
    <property type="entry name" value="ARGE_DAPE_CPG2_1"/>
    <property type="match status" value="1"/>
</dbReference>
<dbReference type="Proteomes" id="UP000199225">
    <property type="component" value="Unassembled WGS sequence"/>
</dbReference>
<dbReference type="OrthoDB" id="9808195at2"/>
<feature type="binding site" evidence="3">
    <location>
        <position position="89"/>
    </location>
    <ligand>
        <name>Zn(2+)</name>
        <dbReference type="ChEBI" id="CHEBI:29105"/>
        <label>1</label>
    </ligand>
</feature>
<organism evidence="6 7">
    <name type="scientific">Salimicrobium halophilum</name>
    <dbReference type="NCBI Taxonomy" id="86666"/>
    <lineage>
        <taxon>Bacteria</taxon>
        <taxon>Bacillati</taxon>
        <taxon>Bacillota</taxon>
        <taxon>Bacilli</taxon>
        <taxon>Bacillales</taxon>
        <taxon>Bacillaceae</taxon>
        <taxon>Salimicrobium</taxon>
    </lineage>
</organism>
<feature type="binding site" evidence="3">
    <location>
        <position position="189"/>
    </location>
    <ligand>
        <name>Zn(2+)</name>
        <dbReference type="ChEBI" id="CHEBI:29105"/>
        <label>1</label>
    </ligand>
</feature>
<dbReference type="Pfam" id="PF01546">
    <property type="entry name" value="Peptidase_M20"/>
    <property type="match status" value="1"/>
</dbReference>
<feature type="binding site" evidence="3">
    <location>
        <position position="382"/>
    </location>
    <ligand>
        <name>Zn(2+)</name>
        <dbReference type="ChEBI" id="CHEBI:29105"/>
        <label>2</label>
    </ligand>
</feature>
<feature type="domain" description="Peptidase M20 dimerisation" evidence="5">
    <location>
        <begin position="215"/>
        <end position="305"/>
    </location>
</feature>
<name>A0A1G8UIK7_9BACI</name>
<dbReference type="InterPro" id="IPR010158">
    <property type="entry name" value="Amidase_Cbmase"/>
</dbReference>
<dbReference type="Gene3D" id="3.40.630.10">
    <property type="entry name" value="Zn peptidases"/>
    <property type="match status" value="1"/>
</dbReference>
<dbReference type="InterPro" id="IPR002933">
    <property type="entry name" value="Peptidase_M20"/>
</dbReference>
<keyword evidence="2 6" id="KW-0378">Hydrolase</keyword>
<dbReference type="RefSeq" id="WP_093193969.1">
    <property type="nucleotide sequence ID" value="NZ_FNEV01000006.1"/>
</dbReference>
<dbReference type="SUPFAM" id="SSF55031">
    <property type="entry name" value="Bacterial exopeptidase dimerisation domain"/>
    <property type="match status" value="1"/>
</dbReference>
<dbReference type="SUPFAM" id="SSF53187">
    <property type="entry name" value="Zn-dependent exopeptidases"/>
    <property type="match status" value="1"/>
</dbReference>
<accession>A0A1G8UIK7</accession>
<dbReference type="NCBIfam" id="TIGR01879">
    <property type="entry name" value="hydantase"/>
    <property type="match status" value="1"/>
</dbReference>
<evidence type="ECO:0000313" key="6">
    <source>
        <dbReference type="EMBL" id="SDJ52985.1"/>
    </source>
</evidence>
<comment type="similarity">
    <text evidence="1">Belongs to the peptidase M20 family.</text>
</comment>
<keyword evidence="3" id="KW-0862">Zinc</keyword>
<dbReference type="NCBIfam" id="NF006771">
    <property type="entry name" value="PRK09290.1-5"/>
    <property type="match status" value="1"/>
</dbReference>
<dbReference type="CDD" id="cd03884">
    <property type="entry name" value="M20_bAS"/>
    <property type="match status" value="1"/>
</dbReference>
<dbReference type="Gene3D" id="3.30.70.360">
    <property type="match status" value="1"/>
</dbReference>
<gene>
    <name evidence="6" type="ORF">SAMN04490247_2255</name>
</gene>
<evidence type="ECO:0000313" key="7">
    <source>
        <dbReference type="Proteomes" id="UP000199225"/>
    </source>
</evidence>
<sequence>MNSKERIQETLDTFNSIGERPEGMQRLAYTMEERQVHDMFAELCAKAGMQVRVDEVGNVIARKEGRIKEASPVAIGSHLDTVYTGGKYDGTGGVVVGLEVVRRLNEKQVMTDHPIELIAFVAEESSRFGMSTIGSKAMAGLLSEDSTEKAKDKEGISLKQAMERAGFPGADIAEAKREEGAMQAFLELHIEQGQELERTGKKVAIATGVAAPTRLEVIVQGRSAHSGTTSMDIRKDALSAASRLVLKIEEAAKQESSHKTVATVGVLDVSSGAMNVVPGEVAFKVDIRGLDIASKQRVIAAIESESSVLESEKGMTISMEVLSDEEPILLDSEIQEVLKGACASVDIDPLYIPSGAGHDAMNMAKICPTGLLFVPSRNGISHNPEEFTPIEDFVTGADVLEQAVMKLAVTKEVKVSK</sequence>
<comment type="cofactor">
    <cofactor evidence="3">
        <name>Zn(2+)</name>
        <dbReference type="ChEBI" id="CHEBI:29105"/>
    </cofactor>
    <text evidence="3">Binds 2 Zn(2+) ions per subunit.</text>
</comment>
<dbReference type="PANTHER" id="PTHR32494">
    <property type="entry name" value="ALLANTOATE DEIMINASE-RELATED"/>
    <property type="match status" value="1"/>
</dbReference>
<protein>
    <submittedName>
        <fullName evidence="6">N-carbamoyl-L-amino-acid hydrolase</fullName>
    </submittedName>
</protein>
<evidence type="ECO:0000256" key="3">
    <source>
        <dbReference type="PIRSR" id="PIRSR001235-1"/>
    </source>
</evidence>